<name>A0AAV4LZI2_BABCB</name>
<evidence type="ECO:0000313" key="1">
    <source>
        <dbReference type="EMBL" id="GIX65626.1"/>
    </source>
</evidence>
<dbReference type="GeneID" id="94197107"/>
<sequence>MAGCRIQNPKTLKEALDLLGSLHKSSSSRQKVIQALQTKVETVMGNLKNGGGIATNFDTLCQMADELRKTISSENHDVNFDNISTDCTDRLVNYVLNLLPYLYSTLYFLFFNINNNLWNTYGGGNWAYEKTNNMSSFEYWLMATSTTGKERDKQFCPNSCVRFLPGGYDPYKFNEIQGYELYYSLSQLVNNYAGTGGALQYLLICLFPITPWYTSNTATAIAFFKHFFKNTARVPFNQVPEKEADLKAAWEKVSEAIKPFTPEGNHEGHDNLLVSLYEGSDQYCDGVFNPINHETHFRLLQKNLGNVITSLKRMARDCVSWSKQAIDHGSMAGPFPYGFMFGGAWDEAMEHDWETTKKRLPEAISALVSSLTDINNIVNKDSDQGSVKTSVIVLGSVAGVSVAAGVTSYASTAGVSLLSSNVIAKALASIHALF</sequence>
<gene>
    <name evidence="1" type="ORF">BcabD6B2_50610</name>
</gene>
<dbReference type="AlphaFoldDB" id="A0AAV4LZI2"/>
<proteinExistence type="predicted"/>
<protein>
    <submittedName>
        <fullName evidence="1">Ribosome-binding protein 1</fullName>
    </submittedName>
</protein>
<organism evidence="1 2">
    <name type="scientific">Babesia caballi</name>
    <dbReference type="NCBI Taxonomy" id="5871"/>
    <lineage>
        <taxon>Eukaryota</taxon>
        <taxon>Sar</taxon>
        <taxon>Alveolata</taxon>
        <taxon>Apicomplexa</taxon>
        <taxon>Aconoidasida</taxon>
        <taxon>Piroplasmida</taxon>
        <taxon>Babesiidae</taxon>
        <taxon>Babesia</taxon>
    </lineage>
</organism>
<keyword evidence="2" id="KW-1185">Reference proteome</keyword>
<dbReference type="EMBL" id="BPLF01000005">
    <property type="protein sequence ID" value="GIX65626.1"/>
    <property type="molecule type" value="Genomic_DNA"/>
</dbReference>
<reference evidence="1 2" key="1">
    <citation type="submission" date="2021-06" db="EMBL/GenBank/DDBJ databases">
        <title>Genome sequence of Babesia caballi.</title>
        <authorList>
            <person name="Yamagishi J."/>
            <person name="Kidaka T."/>
            <person name="Ochi A."/>
        </authorList>
    </citation>
    <scope>NUCLEOTIDE SEQUENCE [LARGE SCALE GENOMIC DNA]</scope>
    <source>
        <strain evidence="1">USDA-D6B2</strain>
    </source>
</reference>
<dbReference type="Proteomes" id="UP001497744">
    <property type="component" value="Unassembled WGS sequence"/>
</dbReference>
<comment type="caution">
    <text evidence="1">The sequence shown here is derived from an EMBL/GenBank/DDBJ whole genome shotgun (WGS) entry which is preliminary data.</text>
</comment>
<dbReference type="RefSeq" id="XP_067717695.1">
    <property type="nucleotide sequence ID" value="XM_067861594.1"/>
</dbReference>
<evidence type="ECO:0000313" key="2">
    <source>
        <dbReference type="Proteomes" id="UP001497744"/>
    </source>
</evidence>
<accession>A0AAV4LZI2</accession>